<dbReference type="AlphaFoldDB" id="A0A1Y6FNB4"/>
<dbReference type="Proteomes" id="UP000194420">
    <property type="component" value="Unassembled WGS sequence"/>
</dbReference>
<gene>
    <name evidence="1" type="ORF">SAMN06297468_2876</name>
</gene>
<sequence length="172" mass="19186">MESAAHEGLERLRVLLKGLKDDAQEAVGLLLAPSGYQTPYEAKPRSALVFASTGGDGVHFSLIPNEMTAPENWPVVMTVPMQFDRPNLVVGANLPEFLGLGLKVGYFVLEQLAYDFDGMIRLLDRNQTGDESEDAMASTLQAIAEAFSISPWREHRRRLQWLQQNYPQPVEN</sequence>
<dbReference type="EMBL" id="FXWG01000003">
    <property type="protein sequence ID" value="SMQ74700.1"/>
    <property type="molecule type" value="Genomic_DNA"/>
</dbReference>
<evidence type="ECO:0000313" key="2">
    <source>
        <dbReference type="Proteomes" id="UP000194420"/>
    </source>
</evidence>
<name>A0A1Y6FNB4_9SPHN</name>
<dbReference type="OrthoDB" id="264488at2"/>
<evidence type="ECO:0000313" key="1">
    <source>
        <dbReference type="EMBL" id="SMQ74700.1"/>
    </source>
</evidence>
<dbReference type="RefSeq" id="WP_086438704.1">
    <property type="nucleotide sequence ID" value="NZ_FXWG01000003.1"/>
</dbReference>
<organism evidence="1 2">
    <name type="scientific">Altererythrobacter xiamenensis</name>
    <dbReference type="NCBI Taxonomy" id="1316679"/>
    <lineage>
        <taxon>Bacteria</taxon>
        <taxon>Pseudomonadati</taxon>
        <taxon>Pseudomonadota</taxon>
        <taxon>Alphaproteobacteria</taxon>
        <taxon>Sphingomonadales</taxon>
        <taxon>Erythrobacteraceae</taxon>
        <taxon>Altererythrobacter</taxon>
    </lineage>
</organism>
<accession>A0A1Y6FNB4</accession>
<protein>
    <submittedName>
        <fullName evidence="1">Uncharacterized protein</fullName>
    </submittedName>
</protein>
<proteinExistence type="predicted"/>
<reference evidence="2" key="1">
    <citation type="submission" date="2017-04" db="EMBL/GenBank/DDBJ databases">
        <authorList>
            <person name="Varghese N."/>
            <person name="Submissions S."/>
        </authorList>
    </citation>
    <scope>NUCLEOTIDE SEQUENCE [LARGE SCALE GENOMIC DNA]</scope>
</reference>
<keyword evidence="2" id="KW-1185">Reference proteome</keyword>